<feature type="domain" description="NodB homology" evidence="3">
    <location>
        <begin position="127"/>
        <end position="310"/>
    </location>
</feature>
<dbReference type="PROSITE" id="PS51677">
    <property type="entry name" value="NODB"/>
    <property type="match status" value="1"/>
</dbReference>
<dbReference type="Pfam" id="PF01522">
    <property type="entry name" value="Polysacc_deac_1"/>
    <property type="match status" value="1"/>
</dbReference>
<dbReference type="PANTHER" id="PTHR10587">
    <property type="entry name" value="GLYCOSYL TRANSFERASE-RELATED"/>
    <property type="match status" value="1"/>
</dbReference>
<protein>
    <submittedName>
        <fullName evidence="4">Polysaccharide deacetylase family protein</fullName>
    </submittedName>
</protein>
<keyword evidence="2" id="KW-0732">Signal</keyword>
<feature type="region of interest" description="Disordered" evidence="1">
    <location>
        <begin position="35"/>
        <end position="137"/>
    </location>
</feature>
<reference evidence="4 5" key="1">
    <citation type="submission" date="2022-06" db="EMBL/GenBank/DDBJ databases">
        <title>Draft genome sequence of type strain Streptomyces rubrisoli DSM 42083.</title>
        <authorList>
            <person name="Duangmal K."/>
            <person name="Klaysubun C."/>
        </authorList>
    </citation>
    <scope>NUCLEOTIDE SEQUENCE [LARGE SCALE GENOMIC DNA]</scope>
    <source>
        <strain evidence="4 5">DSM 42083</strain>
    </source>
</reference>
<dbReference type="Gene3D" id="3.20.20.370">
    <property type="entry name" value="Glycoside hydrolase/deacetylase"/>
    <property type="match status" value="1"/>
</dbReference>
<dbReference type="EMBL" id="JANFNH010000002">
    <property type="protein sequence ID" value="MCQ4041267.1"/>
    <property type="molecule type" value="Genomic_DNA"/>
</dbReference>
<dbReference type="SUPFAM" id="SSF88713">
    <property type="entry name" value="Glycoside hydrolase/deacetylase"/>
    <property type="match status" value="1"/>
</dbReference>
<feature type="compositionally biased region" description="Low complexity" evidence="1">
    <location>
        <begin position="47"/>
        <end position="110"/>
    </location>
</feature>
<dbReference type="PANTHER" id="PTHR10587:SF137">
    <property type="entry name" value="4-DEOXY-4-FORMAMIDO-L-ARABINOSE-PHOSPHOUNDECAPRENOL DEFORMYLASE ARND-RELATED"/>
    <property type="match status" value="1"/>
</dbReference>
<feature type="chain" id="PRO_5045408849" evidence="2">
    <location>
        <begin position="24"/>
        <end position="314"/>
    </location>
</feature>
<comment type="caution">
    <text evidence="4">The sequence shown here is derived from an EMBL/GenBank/DDBJ whole genome shotgun (WGS) entry which is preliminary data.</text>
</comment>
<proteinExistence type="predicted"/>
<dbReference type="InterPro" id="IPR011330">
    <property type="entry name" value="Glyco_hydro/deAcase_b/a-brl"/>
</dbReference>
<dbReference type="InterPro" id="IPR050248">
    <property type="entry name" value="Polysacc_deacetylase_ArnD"/>
</dbReference>
<evidence type="ECO:0000313" key="5">
    <source>
        <dbReference type="Proteomes" id="UP001206206"/>
    </source>
</evidence>
<feature type="signal peptide" evidence="2">
    <location>
        <begin position="1"/>
        <end position="23"/>
    </location>
</feature>
<evidence type="ECO:0000313" key="4">
    <source>
        <dbReference type="EMBL" id="MCQ4041267.1"/>
    </source>
</evidence>
<dbReference type="InterPro" id="IPR002509">
    <property type="entry name" value="NODB_dom"/>
</dbReference>
<accession>A0ABT1P7D3</accession>
<name>A0ABT1P7D3_9ACTN</name>
<gene>
    <name evidence="4" type="ORF">NON19_04295</name>
</gene>
<evidence type="ECO:0000256" key="2">
    <source>
        <dbReference type="SAM" id="SignalP"/>
    </source>
</evidence>
<dbReference type="PROSITE" id="PS51257">
    <property type="entry name" value="PROKAR_LIPOPROTEIN"/>
    <property type="match status" value="1"/>
</dbReference>
<evidence type="ECO:0000256" key="1">
    <source>
        <dbReference type="SAM" id="MobiDB-lite"/>
    </source>
</evidence>
<evidence type="ECO:0000259" key="3">
    <source>
        <dbReference type="PROSITE" id="PS51677"/>
    </source>
</evidence>
<sequence>MAFASAKRTTAALMVTLSGAALAACGPQVHAHTRSIDSASAASPGRTATGSPSASGAPSAAASASGSVFSPSPTASSAPTGQASSPTSAPVPAQSGGAQPGSPSAGAPSGTPLVSTSIQHGTEDGGKSVALTFDDGPDPRWTPQVLALLKQHHAKATFCEIGPNAQRYPYLTKQITEDGFRLCDHSVHHDEQQSKKSLDYNTHEIVDAQREIAAAAGPGAKLWYYRAPGGDFSPAIRNIAADHGLRPLGWTVDTNDWKRPGAPAIMKTINQELRPGGIILMHDGGGDRSQSVAALAALLDQLDAQGYTYSYPAR</sequence>
<dbReference type="CDD" id="cd10917">
    <property type="entry name" value="CE4_NodB_like_6s_7s"/>
    <property type="match status" value="1"/>
</dbReference>
<dbReference type="RefSeq" id="WP_255925227.1">
    <property type="nucleotide sequence ID" value="NZ_JANFNH010000002.1"/>
</dbReference>
<keyword evidence="5" id="KW-1185">Reference proteome</keyword>
<organism evidence="4 5">
    <name type="scientific">Streptantibioticus rubrisoli</name>
    <dbReference type="NCBI Taxonomy" id="1387313"/>
    <lineage>
        <taxon>Bacteria</taxon>
        <taxon>Bacillati</taxon>
        <taxon>Actinomycetota</taxon>
        <taxon>Actinomycetes</taxon>
        <taxon>Kitasatosporales</taxon>
        <taxon>Streptomycetaceae</taxon>
        <taxon>Streptantibioticus</taxon>
    </lineage>
</organism>
<dbReference type="Proteomes" id="UP001206206">
    <property type="component" value="Unassembled WGS sequence"/>
</dbReference>